<dbReference type="InterPro" id="IPR041371">
    <property type="entry name" value="GH92_N"/>
</dbReference>
<organism evidence="8 9">
    <name type="scientific">Winogradskyella alexanderae</name>
    <dbReference type="NCBI Taxonomy" id="2877123"/>
    <lineage>
        <taxon>Bacteria</taxon>
        <taxon>Pseudomonadati</taxon>
        <taxon>Bacteroidota</taxon>
        <taxon>Flavobacteriia</taxon>
        <taxon>Flavobacteriales</taxon>
        <taxon>Flavobacteriaceae</taxon>
        <taxon>Winogradskyella</taxon>
    </lineage>
</organism>
<protein>
    <submittedName>
        <fullName evidence="8">GH92 family glycosyl hydrolase</fullName>
        <ecNumber evidence="8">3.2.1.-</ecNumber>
    </submittedName>
</protein>
<feature type="domain" description="Glycosyl hydrolase family 92" evidence="5">
    <location>
        <begin position="270"/>
        <end position="726"/>
    </location>
</feature>
<dbReference type="SUPFAM" id="SSF48208">
    <property type="entry name" value="Six-hairpin glycosidases"/>
    <property type="match status" value="1"/>
</dbReference>
<dbReference type="InterPro" id="IPR050883">
    <property type="entry name" value="PNGase"/>
</dbReference>
<keyword evidence="8" id="KW-0378">Hydrolase</keyword>
<dbReference type="InterPro" id="IPR014718">
    <property type="entry name" value="GH-type_carb-bd"/>
</dbReference>
<keyword evidence="9" id="KW-1185">Reference proteome</keyword>
<dbReference type="InterPro" id="IPR012939">
    <property type="entry name" value="Glyco_hydro_92"/>
</dbReference>
<dbReference type="EC" id="3.2.1.-" evidence="8"/>
<dbReference type="PROSITE" id="PS51257">
    <property type="entry name" value="PROKAR_LIPOPROTEIN"/>
    <property type="match status" value="1"/>
</dbReference>
<reference evidence="9" key="1">
    <citation type="submission" date="2023-07" db="EMBL/GenBank/DDBJ databases">
        <authorList>
            <person name="Yue Y."/>
        </authorList>
    </citation>
    <scope>NUCLEOTIDE SEQUENCE [LARGE SCALE GENOMIC DNA]</scope>
    <source>
        <strain evidence="9">D23</strain>
    </source>
</reference>
<dbReference type="InterPro" id="IPR059177">
    <property type="entry name" value="GH29D-like_dom"/>
</dbReference>
<proteinExistence type="predicted"/>
<dbReference type="NCBIfam" id="TIGR01180">
    <property type="entry name" value="aman2_put"/>
    <property type="match status" value="1"/>
</dbReference>
<keyword evidence="3" id="KW-0106">Calcium</keyword>
<dbReference type="Pfam" id="PF13290">
    <property type="entry name" value="CHB_HEX_C_1"/>
    <property type="match status" value="1"/>
</dbReference>
<dbReference type="SUPFAM" id="SSF49785">
    <property type="entry name" value="Galactose-binding domain-like"/>
    <property type="match status" value="1"/>
</dbReference>
<dbReference type="Gene3D" id="1.20.1050.60">
    <property type="entry name" value="alpha-1,2-mannosidase"/>
    <property type="match status" value="1"/>
</dbReference>
<dbReference type="InterPro" id="IPR005887">
    <property type="entry name" value="GH92_a_mannosidase_put"/>
</dbReference>
<evidence type="ECO:0000259" key="7">
    <source>
        <dbReference type="Pfam" id="PF17678"/>
    </source>
</evidence>
<dbReference type="InterPro" id="IPR008928">
    <property type="entry name" value="6-hairpin_glycosidase_sf"/>
</dbReference>
<dbReference type="InterPro" id="IPR008979">
    <property type="entry name" value="Galactose-bd-like_sf"/>
</dbReference>
<evidence type="ECO:0000256" key="2">
    <source>
        <dbReference type="ARBA" id="ARBA00011245"/>
    </source>
</evidence>
<dbReference type="Pfam" id="PF17678">
    <property type="entry name" value="Glyco_hydro_92N"/>
    <property type="match status" value="1"/>
</dbReference>
<comment type="caution">
    <text evidence="8">The sequence shown here is derived from an EMBL/GenBank/DDBJ whole genome shotgun (WGS) entry which is preliminary data.</text>
</comment>
<evidence type="ECO:0000256" key="1">
    <source>
        <dbReference type="ARBA" id="ARBA00001913"/>
    </source>
</evidence>
<dbReference type="InterPro" id="IPR000421">
    <property type="entry name" value="FA58C"/>
</dbReference>
<dbReference type="PANTHER" id="PTHR12143:SF39">
    <property type="entry name" value="SECRETED PROTEIN"/>
    <property type="match status" value="1"/>
</dbReference>
<dbReference type="Gene3D" id="1.20.1610.10">
    <property type="entry name" value="alpha-1,2-mannosidases domains"/>
    <property type="match status" value="1"/>
</dbReference>
<dbReference type="Pfam" id="PF00754">
    <property type="entry name" value="F5_F8_type_C"/>
    <property type="match status" value="1"/>
</dbReference>
<dbReference type="Gene3D" id="2.60.120.260">
    <property type="entry name" value="Galactose-binding domain-like"/>
    <property type="match status" value="1"/>
</dbReference>
<evidence type="ECO:0000259" key="5">
    <source>
        <dbReference type="Pfam" id="PF07971"/>
    </source>
</evidence>
<name>A0ABS7XLX5_9FLAO</name>
<evidence type="ECO:0000313" key="9">
    <source>
        <dbReference type="Proteomes" id="UP001198901"/>
    </source>
</evidence>
<dbReference type="GO" id="GO:0016798">
    <property type="term" value="F:hydrolase activity, acting on glycosyl bonds"/>
    <property type="evidence" value="ECO:0007669"/>
    <property type="project" value="UniProtKB-KW"/>
</dbReference>
<feature type="domain" description="GH29D-like beta-sandwich" evidence="6">
    <location>
        <begin position="761"/>
        <end position="813"/>
    </location>
</feature>
<dbReference type="Gene3D" id="3.30.2080.10">
    <property type="entry name" value="GH92 mannosidase domain"/>
    <property type="match status" value="1"/>
</dbReference>
<gene>
    <name evidence="8" type="ORF">LBU54_00250</name>
</gene>
<evidence type="ECO:0000256" key="3">
    <source>
        <dbReference type="ARBA" id="ARBA00022837"/>
    </source>
</evidence>
<evidence type="ECO:0000259" key="6">
    <source>
        <dbReference type="Pfam" id="PF13290"/>
    </source>
</evidence>
<dbReference type="Gene3D" id="2.70.98.10">
    <property type="match status" value="1"/>
</dbReference>
<comment type="subunit">
    <text evidence="2">Monomer.</text>
</comment>
<dbReference type="PANTHER" id="PTHR12143">
    <property type="entry name" value="PEPTIDE N-GLYCANASE PNGASE -RELATED"/>
    <property type="match status" value="1"/>
</dbReference>
<feature type="domain" description="Glycosyl hydrolase family 92 N-terminal" evidence="7">
    <location>
        <begin position="36"/>
        <end position="264"/>
    </location>
</feature>
<comment type="cofactor">
    <cofactor evidence="1">
        <name>Ca(2+)</name>
        <dbReference type="ChEBI" id="CHEBI:29108"/>
    </cofactor>
</comment>
<dbReference type="RefSeq" id="WP_224523718.1">
    <property type="nucleotide sequence ID" value="NZ_JAIUJR010000001.1"/>
</dbReference>
<evidence type="ECO:0000259" key="4">
    <source>
        <dbReference type="Pfam" id="PF00754"/>
    </source>
</evidence>
<feature type="domain" description="F5/8 type C" evidence="4">
    <location>
        <begin position="834"/>
        <end position="954"/>
    </location>
</feature>
<sequence>MNFKPTFVFIILTSFLSCKESSTITKAEKDQPLINYVNTFIGTGGHGHTYPGATLPFGMMQLSPDTRLEGWDGCSGYHYTDSYIYGFSHTHLSGTGISDYGDVLLMPTNSINFNNGANGKPGYRAHFSHEYESASPGYYKVKLDSTNIDVELTVSLRSGIHKYRYPSEDNQYLVLDLEHRDKLLDYKIQRLNDYEINGYRHSSAWAKDQRLYYHLKFSHPISDIVYDEGDGIPVVKNYKFESKKAVLKFDNPNNEPVVIKVGISAVDEQGAKDNLNAEIGNKSFDTVKKEAEDYWESQLNKIVVESDAIDKKTNFYTALYHTMIAPNRYQDVDGRYRGMDLNIHHADFDYYTVFSLWDTYRAAHPLYTLIEQDRTNHFINTFLAKYDEGGIMPMWDLSANYTDCMIGYHAVPVIADAYLKGIKNYDAEKALDAMKHSATRNKFGLEAYKRYGFIPVDEESESVSKTLEYAYDDWTIAQMAKKLGKVDDYKTYIQRAQYYKNVFDPESKFMRGRFRNTWFSPFDPYEVNFNYTEANAWQYSFYVPQDINGFMNLLGGPEALETQLDELFTAKSETSGRDQADITGLIGQYAHGNEPSHHMAYLYNFVGRPDKTQERVYEILTQLYKNEPDGISGNEDCGQMSAWYVFSSMGFYPVTPGNNQYIIGVPFFDKASINLENGNVFTIKTYDLSETNRYIDYVYLNGEKLHRTYLMHDEIMDGGTLEFYMTDNAAVWGSRDRQRPTTEITDHIILPSPYIEKGNITFRDSTQVVLNTSEDDAKIYFALNGQDFELYEEPFLITENSEVKLYSEKGNLKSPVLTTPFFKINPNLSIKLESEYANQYAAGGNDALIDGIRSTKNYRTGSWQGYWNTDLIATVDLGSVKPIYNLEVNFLRDQGAWIFLPKAVDIFTSVDGNNFQKQMTWKFNAEGKNETIDIETVHLSKLGEARFVKIIAKKLGDLPEWHIGHPMNGKSWIFVDEISIE</sequence>
<dbReference type="Proteomes" id="UP001198901">
    <property type="component" value="Unassembled WGS sequence"/>
</dbReference>
<dbReference type="EMBL" id="JAIUJR010000001">
    <property type="protein sequence ID" value="MCA0130997.1"/>
    <property type="molecule type" value="Genomic_DNA"/>
</dbReference>
<accession>A0ABS7XLX5</accession>
<keyword evidence="8" id="KW-0326">Glycosidase</keyword>
<dbReference type="Pfam" id="PF07971">
    <property type="entry name" value="Glyco_hydro_92"/>
    <property type="match status" value="1"/>
</dbReference>
<evidence type="ECO:0000313" key="8">
    <source>
        <dbReference type="EMBL" id="MCA0130997.1"/>
    </source>
</evidence>